<evidence type="ECO:0000313" key="2">
    <source>
        <dbReference type="EMBL" id="WVZ49937.1"/>
    </source>
</evidence>
<protein>
    <submittedName>
        <fullName evidence="2">Uncharacterized protein</fullName>
    </submittedName>
</protein>
<feature type="transmembrane region" description="Helical" evidence="1">
    <location>
        <begin position="131"/>
        <end position="150"/>
    </location>
</feature>
<dbReference type="EMBL" id="CP144745">
    <property type="protein sequence ID" value="WVZ49937.1"/>
    <property type="molecule type" value="Genomic_DNA"/>
</dbReference>
<keyword evidence="3" id="KW-1185">Reference proteome</keyword>
<feature type="transmembrane region" description="Helical" evidence="1">
    <location>
        <begin position="101"/>
        <end position="125"/>
    </location>
</feature>
<name>A0AAQ3SGJ1_PASNO</name>
<evidence type="ECO:0000313" key="3">
    <source>
        <dbReference type="Proteomes" id="UP001341281"/>
    </source>
</evidence>
<evidence type="ECO:0000256" key="1">
    <source>
        <dbReference type="SAM" id="Phobius"/>
    </source>
</evidence>
<reference evidence="2 3" key="1">
    <citation type="submission" date="2024-02" db="EMBL/GenBank/DDBJ databases">
        <title>High-quality chromosome-scale genome assembly of Pensacola bahiagrass (Paspalum notatum Flugge var. saurae).</title>
        <authorList>
            <person name="Vega J.M."/>
            <person name="Podio M."/>
            <person name="Orjuela J."/>
            <person name="Siena L.A."/>
            <person name="Pessino S.C."/>
            <person name="Combes M.C."/>
            <person name="Mariac C."/>
            <person name="Albertini E."/>
            <person name="Pupilli F."/>
            <person name="Ortiz J.P.A."/>
            <person name="Leblanc O."/>
        </authorList>
    </citation>
    <scope>NUCLEOTIDE SEQUENCE [LARGE SCALE GENOMIC DNA]</scope>
    <source>
        <strain evidence="2">R1</strain>
        <tissue evidence="2">Leaf</tissue>
    </source>
</reference>
<keyword evidence="1" id="KW-0472">Membrane</keyword>
<organism evidence="2 3">
    <name type="scientific">Paspalum notatum var. saurae</name>
    <dbReference type="NCBI Taxonomy" id="547442"/>
    <lineage>
        <taxon>Eukaryota</taxon>
        <taxon>Viridiplantae</taxon>
        <taxon>Streptophyta</taxon>
        <taxon>Embryophyta</taxon>
        <taxon>Tracheophyta</taxon>
        <taxon>Spermatophyta</taxon>
        <taxon>Magnoliopsida</taxon>
        <taxon>Liliopsida</taxon>
        <taxon>Poales</taxon>
        <taxon>Poaceae</taxon>
        <taxon>PACMAD clade</taxon>
        <taxon>Panicoideae</taxon>
        <taxon>Andropogonodae</taxon>
        <taxon>Paspaleae</taxon>
        <taxon>Paspalinae</taxon>
        <taxon>Paspalum</taxon>
    </lineage>
</organism>
<dbReference type="AlphaFoldDB" id="A0AAQ3SGJ1"/>
<dbReference type="Proteomes" id="UP001341281">
    <property type="component" value="Chromosome 01"/>
</dbReference>
<feature type="transmembrane region" description="Helical" evidence="1">
    <location>
        <begin position="72"/>
        <end position="89"/>
    </location>
</feature>
<keyword evidence="1" id="KW-1133">Transmembrane helix</keyword>
<keyword evidence="1" id="KW-0812">Transmembrane</keyword>
<accession>A0AAQ3SGJ1</accession>
<sequence length="180" mass="20160">MALTNSMTDGRCALSNCQCRLPVPTTRASRALVKHSASRCVAFPHLTCSYVIVGCHLLCTRDQHSAYVHRSILHHFCTTLFDFLLHLIVHGDTQLFHISGAYLIAIHHQLINRLILIGTVLLWLLERFVGLSYILLIVIPIVPFLATVALPDHSIHLLVACNAVVFGQEHVRLFHALQEC</sequence>
<gene>
    <name evidence="2" type="ORF">U9M48_001251</name>
</gene>
<proteinExistence type="predicted"/>